<keyword evidence="6 11" id="KW-0547">Nucleotide-binding</keyword>
<dbReference type="InterPro" id="IPR038249">
    <property type="entry name" value="PolIII_tau_V_sf"/>
</dbReference>
<sequence>MVGQEHVLQALSNALDSGRVHHAYLFTGTRGVGKTTVARIFARSLNCETGITSDPCGQCASCLEIIESRSVDLIEIDAASRTKVEDMRELLDNVQYAPSRNRFKIYLIDEVHMLSNHSFNALLKTLEEPPSHVKFLLATTDPQKLPVTILSRCLQFNLKNLSMDRISRHLSWVLEQEHVEFDEEACWDIARAAAGSMRDALSLTDQAIAYGDGRLSGAQVTTMLGTVDRNTVYALLQAVVDRQPVRLNAALESLAEANPDYGGLLSQLCEIFYQIALRQQLSVAGSQGKEAALFAGLSQQQAQWQQSLASQLNGADLQVLYQIALLGHRDLQIATDAQTAISMLMLRMLAFLGPAEPRGADAGGEAEAQKKTAESVAATPAPAPAVAETQSPNGQGLRAEEVSAAEAERLSAAQNGAQSTTEASPQAAPPAGTKPPSSAEDDVPPWVDDDFNSQFDDELTAENQNIAPASPPAVASPPVEVSEHQEVAAARSSQEVDPTKDSAVSAPSAPRKNGEAIDLGPMVSVFQSADENRAGEQISTSWPELYQRIGQYGLRGMGHSLAASLMLTGLTEQDDRLHFGFAMAENEAELFSDKHRQGLANALGVVTGKTVDIDVQPVASQQLIEGAGPLSPMAYQRYLHESRTELARSVLATAPGLGSLKSAFGASLIEDSVVYDLTKMDDGSRRINKE</sequence>
<dbReference type="NCBIfam" id="TIGR02397">
    <property type="entry name" value="dnaX_nterm"/>
    <property type="match status" value="1"/>
</dbReference>
<dbReference type="Pfam" id="PF22608">
    <property type="entry name" value="DNAX_ATPase_lid"/>
    <property type="match status" value="1"/>
</dbReference>
<comment type="caution">
    <text evidence="14">The sequence shown here is derived from an EMBL/GenBank/DDBJ whole genome shotgun (WGS) entry which is preliminary data.</text>
</comment>
<dbReference type="Gene3D" id="3.40.50.300">
    <property type="entry name" value="P-loop containing nucleotide triphosphate hydrolases"/>
    <property type="match status" value="1"/>
</dbReference>
<evidence type="ECO:0000256" key="12">
    <source>
        <dbReference type="SAM" id="MobiDB-lite"/>
    </source>
</evidence>
<evidence type="ECO:0000256" key="5">
    <source>
        <dbReference type="ARBA" id="ARBA00022723"/>
    </source>
</evidence>
<dbReference type="InterPro" id="IPR050238">
    <property type="entry name" value="DNA_Rep/Repair_Clamp_Loader"/>
</dbReference>
<organism evidence="14 15">
    <name type="scientific">Allohahella marinimesophila</name>
    <dbReference type="NCBI Taxonomy" id="1054972"/>
    <lineage>
        <taxon>Bacteria</taxon>
        <taxon>Pseudomonadati</taxon>
        <taxon>Pseudomonadota</taxon>
        <taxon>Gammaproteobacteria</taxon>
        <taxon>Oceanospirillales</taxon>
        <taxon>Hahellaceae</taxon>
        <taxon>Allohahella</taxon>
    </lineage>
</organism>
<accession>A0ABP7PF46</accession>
<dbReference type="InterPro" id="IPR008921">
    <property type="entry name" value="DNA_pol3_clamp-load_cplx_C"/>
</dbReference>
<keyword evidence="5" id="KW-0479">Metal-binding</keyword>
<evidence type="ECO:0000259" key="13">
    <source>
        <dbReference type="SMART" id="SM00382"/>
    </source>
</evidence>
<dbReference type="SMART" id="SM00382">
    <property type="entry name" value="AAA"/>
    <property type="match status" value="1"/>
</dbReference>
<evidence type="ECO:0000256" key="7">
    <source>
        <dbReference type="ARBA" id="ARBA00022833"/>
    </source>
</evidence>
<gene>
    <name evidence="11 14" type="primary">dnaX</name>
    <name evidence="14" type="ORF">GCM10022278_22870</name>
</gene>
<evidence type="ECO:0000256" key="10">
    <source>
        <dbReference type="ARBA" id="ARBA00049244"/>
    </source>
</evidence>
<dbReference type="Proteomes" id="UP001501337">
    <property type="component" value="Unassembled WGS sequence"/>
</dbReference>
<evidence type="ECO:0000256" key="9">
    <source>
        <dbReference type="ARBA" id="ARBA00022932"/>
    </source>
</evidence>
<dbReference type="Pfam" id="PF13177">
    <property type="entry name" value="DNA_pol3_delta2"/>
    <property type="match status" value="1"/>
</dbReference>
<dbReference type="InterPro" id="IPR027417">
    <property type="entry name" value="P-loop_NTPase"/>
</dbReference>
<keyword evidence="4 11" id="KW-0235">DNA replication</keyword>
<evidence type="ECO:0000256" key="6">
    <source>
        <dbReference type="ARBA" id="ARBA00022741"/>
    </source>
</evidence>
<evidence type="ECO:0000256" key="4">
    <source>
        <dbReference type="ARBA" id="ARBA00022705"/>
    </source>
</evidence>
<comment type="subunit">
    <text evidence="11">DNA polymerase III contains a core (composed of alpha, epsilon and theta chains) that associates with a tau subunit. This core dimerizes to form the POLIII' complex. PolIII' associates with the gamma complex (composed of gamma, delta, delta', psi and chi chains) and with the beta chain to form the complete DNA polymerase III complex.</text>
</comment>
<dbReference type="PANTHER" id="PTHR11669">
    <property type="entry name" value="REPLICATION FACTOR C / DNA POLYMERASE III GAMMA-TAU SUBUNIT"/>
    <property type="match status" value="1"/>
</dbReference>
<evidence type="ECO:0000256" key="3">
    <source>
        <dbReference type="ARBA" id="ARBA00022695"/>
    </source>
</evidence>
<dbReference type="PANTHER" id="PTHR11669:SF0">
    <property type="entry name" value="PROTEIN STICHEL-LIKE 2"/>
    <property type="match status" value="1"/>
</dbReference>
<feature type="domain" description="AAA+ ATPase" evidence="13">
    <location>
        <begin position="20"/>
        <end position="161"/>
    </location>
</feature>
<dbReference type="Gene3D" id="3.30.300.150">
    <property type="entry name" value="DNA polymerase III, tau subunit, domain V"/>
    <property type="match status" value="1"/>
</dbReference>
<dbReference type="SUPFAM" id="SSF48019">
    <property type="entry name" value="post-AAA+ oligomerization domain-like"/>
    <property type="match status" value="1"/>
</dbReference>
<dbReference type="InterPro" id="IPR045085">
    <property type="entry name" value="HLD_clamp_pol_III_gamma_tau"/>
</dbReference>
<dbReference type="InterPro" id="IPR022754">
    <property type="entry name" value="DNA_pol_III_gamma-3"/>
</dbReference>
<keyword evidence="9 11" id="KW-0239">DNA-directed DNA polymerase</keyword>
<name>A0ABP7PF46_9GAMM</name>
<dbReference type="EMBL" id="BAABBO010000010">
    <property type="protein sequence ID" value="GAA3964526.1"/>
    <property type="molecule type" value="Genomic_DNA"/>
</dbReference>
<evidence type="ECO:0000256" key="8">
    <source>
        <dbReference type="ARBA" id="ARBA00022840"/>
    </source>
</evidence>
<dbReference type="CDD" id="cd18137">
    <property type="entry name" value="HLD_clamp_pol_III_gamma_tau"/>
    <property type="match status" value="1"/>
</dbReference>
<keyword evidence="2 11" id="KW-0808">Transferase</keyword>
<comment type="catalytic activity">
    <reaction evidence="10 11">
        <text>DNA(n) + a 2'-deoxyribonucleoside 5'-triphosphate = DNA(n+1) + diphosphate</text>
        <dbReference type="Rhea" id="RHEA:22508"/>
        <dbReference type="Rhea" id="RHEA-COMP:17339"/>
        <dbReference type="Rhea" id="RHEA-COMP:17340"/>
        <dbReference type="ChEBI" id="CHEBI:33019"/>
        <dbReference type="ChEBI" id="CHEBI:61560"/>
        <dbReference type="ChEBI" id="CHEBI:173112"/>
        <dbReference type="EC" id="2.7.7.7"/>
    </reaction>
</comment>
<feature type="region of interest" description="Disordered" evidence="12">
    <location>
        <begin position="467"/>
        <end position="516"/>
    </location>
</feature>
<dbReference type="SUPFAM" id="SSF52540">
    <property type="entry name" value="P-loop containing nucleoside triphosphate hydrolases"/>
    <property type="match status" value="1"/>
</dbReference>
<dbReference type="NCBIfam" id="NF005942">
    <property type="entry name" value="PRK07994.1"/>
    <property type="match status" value="1"/>
</dbReference>
<comment type="function">
    <text evidence="11">DNA polymerase III is a complex, multichain enzyme responsible for most of the replicative synthesis in bacteria. This DNA polymerase also exhibits 3' to 5' exonuclease activity.</text>
</comment>
<feature type="compositionally biased region" description="Low complexity" evidence="12">
    <location>
        <begin position="374"/>
        <end position="389"/>
    </location>
</feature>
<dbReference type="EC" id="2.7.7.7" evidence="11"/>
<dbReference type="Gene3D" id="1.20.272.10">
    <property type="match status" value="1"/>
</dbReference>
<keyword evidence="7" id="KW-0862">Zinc</keyword>
<protein>
    <recommendedName>
        <fullName evidence="11">DNA polymerase III subunit gamma/tau</fullName>
        <ecNumber evidence="11">2.7.7.7</ecNumber>
    </recommendedName>
</protein>
<keyword evidence="3 11" id="KW-0548">Nucleotidyltransferase</keyword>
<feature type="compositionally biased region" description="Polar residues" evidence="12">
    <location>
        <begin position="414"/>
        <end position="424"/>
    </location>
</feature>
<evidence type="ECO:0000256" key="2">
    <source>
        <dbReference type="ARBA" id="ARBA00022679"/>
    </source>
</evidence>
<dbReference type="CDD" id="cd00009">
    <property type="entry name" value="AAA"/>
    <property type="match status" value="1"/>
</dbReference>
<dbReference type="Pfam" id="PF12169">
    <property type="entry name" value="DNA_pol3_gamma3"/>
    <property type="match status" value="1"/>
</dbReference>
<evidence type="ECO:0000313" key="15">
    <source>
        <dbReference type="Proteomes" id="UP001501337"/>
    </source>
</evidence>
<keyword evidence="8 11" id="KW-0067">ATP-binding</keyword>
<feature type="compositionally biased region" description="Basic and acidic residues" evidence="12">
    <location>
        <begin position="398"/>
        <end position="409"/>
    </location>
</feature>
<feature type="compositionally biased region" description="Acidic residues" evidence="12">
    <location>
        <begin position="439"/>
        <end position="453"/>
    </location>
</feature>
<evidence type="ECO:0000313" key="14">
    <source>
        <dbReference type="EMBL" id="GAA3964526.1"/>
    </source>
</evidence>
<feature type="region of interest" description="Disordered" evidence="12">
    <location>
        <begin position="358"/>
        <end position="453"/>
    </location>
</feature>
<evidence type="ECO:0000256" key="1">
    <source>
        <dbReference type="ARBA" id="ARBA00006360"/>
    </source>
</evidence>
<dbReference type="InterPro" id="IPR012763">
    <property type="entry name" value="DNA_pol_III_sug/sutau_N"/>
</dbReference>
<proteinExistence type="inferred from homology"/>
<comment type="similarity">
    <text evidence="1 11">Belongs to the DnaX/STICHEL family.</text>
</comment>
<dbReference type="Gene3D" id="1.10.8.60">
    <property type="match status" value="1"/>
</dbReference>
<evidence type="ECO:0000256" key="11">
    <source>
        <dbReference type="RuleBase" id="RU364063"/>
    </source>
</evidence>
<reference evidence="15" key="1">
    <citation type="journal article" date="2019" name="Int. J. Syst. Evol. Microbiol.">
        <title>The Global Catalogue of Microorganisms (GCM) 10K type strain sequencing project: providing services to taxonomists for standard genome sequencing and annotation.</title>
        <authorList>
            <consortium name="The Broad Institute Genomics Platform"/>
            <consortium name="The Broad Institute Genome Sequencing Center for Infectious Disease"/>
            <person name="Wu L."/>
            <person name="Ma J."/>
        </authorList>
    </citation>
    <scope>NUCLEOTIDE SEQUENCE [LARGE SCALE GENOMIC DNA]</scope>
    <source>
        <strain evidence="15">JCM 17555</strain>
    </source>
</reference>
<keyword evidence="15" id="KW-1185">Reference proteome</keyword>
<dbReference type="InterPro" id="IPR003593">
    <property type="entry name" value="AAA+_ATPase"/>
</dbReference>